<dbReference type="EMBL" id="FLUM01000003">
    <property type="protein sequence ID" value="SBW03543.1"/>
    <property type="molecule type" value="Genomic_DNA"/>
</dbReference>
<feature type="signal peptide" evidence="1">
    <location>
        <begin position="1"/>
        <end position="18"/>
    </location>
</feature>
<protein>
    <submittedName>
        <fullName evidence="2">Uncharacterized protein</fullName>
    </submittedName>
</protein>
<accession>A0A212JVW4</accession>
<gene>
    <name evidence="2" type="ORF">KL86DYS1_30603</name>
</gene>
<dbReference type="RefSeq" id="WP_296942572.1">
    <property type="nucleotide sequence ID" value="NZ_LT599032.1"/>
</dbReference>
<dbReference type="PROSITE" id="PS51257">
    <property type="entry name" value="PROKAR_LIPOPROTEIN"/>
    <property type="match status" value="1"/>
</dbReference>
<feature type="chain" id="PRO_5013098033" evidence="1">
    <location>
        <begin position="19"/>
        <end position="262"/>
    </location>
</feature>
<sequence length="262" mass="28259">MKDLIKLIGILLSVLLFACSSDSGDDGGDGGGGGKDDVWDKNRTAKVLVISDLSAGNLFPNANYSSVVNKIKATEQNAILLNNTNVSFSATEMLNPAAKVAYQSLYMPYFVPGGKTGSEYLGNTILLGLALSDMQQTVLTTDCWMFQAEIPFTSSLKMRFSSATFTSDDQIAAAVSSIKNNLFVSTLVVGTVKRSLTSKLESSLSTALTKDSYMLNIIDNANKSSEYCIYILGSSKWKLRDMSETAISGDIKSFLVQIELLK</sequence>
<dbReference type="AlphaFoldDB" id="A0A212JVW4"/>
<keyword evidence="1" id="KW-0732">Signal</keyword>
<organism evidence="2">
    <name type="scientific">uncultured Dysgonomonas sp</name>
    <dbReference type="NCBI Taxonomy" id="206096"/>
    <lineage>
        <taxon>Bacteria</taxon>
        <taxon>Pseudomonadati</taxon>
        <taxon>Bacteroidota</taxon>
        <taxon>Bacteroidia</taxon>
        <taxon>Bacteroidales</taxon>
        <taxon>Dysgonomonadaceae</taxon>
        <taxon>Dysgonomonas</taxon>
        <taxon>environmental samples</taxon>
    </lineage>
</organism>
<proteinExistence type="predicted"/>
<evidence type="ECO:0000256" key="1">
    <source>
        <dbReference type="SAM" id="SignalP"/>
    </source>
</evidence>
<name>A0A212JVW4_9BACT</name>
<reference evidence="2" key="1">
    <citation type="submission" date="2016-04" db="EMBL/GenBank/DDBJ databases">
        <authorList>
            <person name="Evans L.H."/>
            <person name="Alamgir A."/>
            <person name="Owens N."/>
            <person name="Weber N.D."/>
            <person name="Virtaneva K."/>
            <person name="Barbian K."/>
            <person name="Babar A."/>
            <person name="Rosenke K."/>
        </authorList>
    </citation>
    <scope>NUCLEOTIDE SEQUENCE</scope>
    <source>
        <strain evidence="2">86-1</strain>
    </source>
</reference>
<evidence type="ECO:0000313" key="2">
    <source>
        <dbReference type="EMBL" id="SBW03543.1"/>
    </source>
</evidence>